<dbReference type="RefSeq" id="WP_023845615.1">
    <property type="nucleotide sequence ID" value="NZ_AZAJ01000001.1"/>
</dbReference>
<dbReference type="PANTHER" id="PTHR43591">
    <property type="entry name" value="METHYLTRANSFERASE"/>
    <property type="match status" value="1"/>
</dbReference>
<comment type="caution">
    <text evidence="5">The sequence shown here is derived from an EMBL/GenBank/DDBJ whole genome shotgun (WGS) entry which is preliminary data.</text>
</comment>
<evidence type="ECO:0000256" key="1">
    <source>
        <dbReference type="ARBA" id="ARBA00022603"/>
    </source>
</evidence>
<dbReference type="InterPro" id="IPR029063">
    <property type="entry name" value="SAM-dependent_MTases_sf"/>
</dbReference>
<dbReference type="Proteomes" id="UP000019483">
    <property type="component" value="Unassembled WGS sequence"/>
</dbReference>
<dbReference type="CDD" id="cd02440">
    <property type="entry name" value="AdoMet_MTases"/>
    <property type="match status" value="1"/>
</dbReference>
<dbReference type="OrthoDB" id="57427at2157"/>
<dbReference type="GO" id="GO:0008757">
    <property type="term" value="F:S-adenosylmethionine-dependent methyltransferase activity"/>
    <property type="evidence" value="ECO:0007669"/>
    <property type="project" value="InterPro"/>
</dbReference>
<dbReference type="InterPro" id="IPR023576">
    <property type="entry name" value="UbiE/COQ5_MeTrFase_CS"/>
</dbReference>
<evidence type="ECO:0000259" key="4">
    <source>
        <dbReference type="Pfam" id="PF08241"/>
    </source>
</evidence>
<protein>
    <submittedName>
        <fullName evidence="5">Methylase involved in ubiquinone/menaquinone biosynthesis</fullName>
    </submittedName>
</protein>
<evidence type="ECO:0000256" key="2">
    <source>
        <dbReference type="ARBA" id="ARBA00022679"/>
    </source>
</evidence>
<keyword evidence="5" id="KW-0830">Ubiquinone</keyword>
<name>W9DS79_METTI</name>
<dbReference type="EMBL" id="AZAJ01000001">
    <property type="protein sequence ID" value="ETA68480.1"/>
    <property type="molecule type" value="Genomic_DNA"/>
</dbReference>
<dbReference type="Pfam" id="PF08241">
    <property type="entry name" value="Methyltransf_11"/>
    <property type="match status" value="1"/>
</dbReference>
<proteinExistence type="predicted"/>
<keyword evidence="3" id="KW-0949">S-adenosyl-L-methionine</keyword>
<evidence type="ECO:0000313" key="6">
    <source>
        <dbReference type="Proteomes" id="UP000019483"/>
    </source>
</evidence>
<keyword evidence="2" id="KW-0808">Transferase</keyword>
<dbReference type="InterPro" id="IPR013216">
    <property type="entry name" value="Methyltransf_11"/>
</dbReference>
<reference evidence="5 6" key="1">
    <citation type="submission" date="2013-08" db="EMBL/GenBank/DDBJ databases">
        <authorList>
            <consortium name="DOE Joint Genome Institute"/>
            <person name="Eisen J."/>
            <person name="Huntemann M."/>
            <person name="Han J."/>
            <person name="Chen A."/>
            <person name="Kyrpides N."/>
            <person name="Mavromatis K."/>
            <person name="Markowitz V."/>
            <person name="Palaniappan K."/>
            <person name="Ivanova N."/>
            <person name="Schaumberg A."/>
            <person name="Pati A."/>
            <person name="Liolios K."/>
            <person name="Nordberg H.P."/>
            <person name="Cantor M.N."/>
            <person name="Hua S.X."/>
            <person name="Woyke T."/>
        </authorList>
    </citation>
    <scope>NUCLEOTIDE SEQUENCE [LARGE SCALE GENOMIC DNA]</scope>
    <source>
        <strain evidence="5 6">DSM 2278</strain>
    </source>
</reference>
<evidence type="ECO:0000313" key="5">
    <source>
        <dbReference type="EMBL" id="ETA68480.1"/>
    </source>
</evidence>
<organism evidence="5 6">
    <name type="scientific">Methanolobus tindarius DSM 2278</name>
    <dbReference type="NCBI Taxonomy" id="1090322"/>
    <lineage>
        <taxon>Archaea</taxon>
        <taxon>Methanobacteriati</taxon>
        <taxon>Methanobacteriota</taxon>
        <taxon>Stenosarchaea group</taxon>
        <taxon>Methanomicrobia</taxon>
        <taxon>Methanosarcinales</taxon>
        <taxon>Methanosarcinaceae</taxon>
        <taxon>Methanolobus</taxon>
    </lineage>
</organism>
<keyword evidence="6" id="KW-1185">Reference proteome</keyword>
<dbReference type="Gene3D" id="3.40.50.150">
    <property type="entry name" value="Vaccinia Virus protein VP39"/>
    <property type="match status" value="1"/>
</dbReference>
<keyword evidence="1 5" id="KW-0489">Methyltransferase</keyword>
<gene>
    <name evidence="5" type="ORF">MettiDRAFT_1951</name>
</gene>
<dbReference type="PROSITE" id="PS01184">
    <property type="entry name" value="UBIE_2"/>
    <property type="match status" value="1"/>
</dbReference>
<dbReference type="SUPFAM" id="SSF53335">
    <property type="entry name" value="S-adenosyl-L-methionine-dependent methyltransferases"/>
    <property type="match status" value="1"/>
</dbReference>
<dbReference type="AlphaFoldDB" id="W9DS79"/>
<dbReference type="STRING" id="1090322.MettiDRAFT_1951"/>
<accession>W9DS79</accession>
<sequence>MSKHENPWMDVEGEDIPATIKLDPVLFRYTHPNAHVLDVACATGKVTIELASHGFPVTSIDINHDALEMTAKAVLDNEIQIIPAFARATALALPFADGIFDVVIMQAFLTVVVSTEDRSKIVREACRVLKPDGHLYIADFGQTWHLDIYRERYLRDLPVTREEGSFLAYDEKTGEFAYTAHHFTEKELVFLLIENGFEVEFFKRDTFVTRTGNRVNGFVVVGKKRKKMKNQ</sequence>
<evidence type="ECO:0000256" key="3">
    <source>
        <dbReference type="ARBA" id="ARBA00022691"/>
    </source>
</evidence>
<dbReference type="GO" id="GO:0032259">
    <property type="term" value="P:methylation"/>
    <property type="evidence" value="ECO:0007669"/>
    <property type="project" value="UniProtKB-KW"/>
</dbReference>
<feature type="domain" description="Methyltransferase type 11" evidence="4">
    <location>
        <begin position="37"/>
        <end position="137"/>
    </location>
</feature>